<name>A0ABV5HZ71_9RHOB</name>
<proteinExistence type="predicted"/>
<keyword evidence="2" id="KW-0966">Cell projection</keyword>
<gene>
    <name evidence="2" type="ORF">ACFFU4_05245</name>
</gene>
<dbReference type="RefSeq" id="WP_377067757.1">
    <property type="nucleotide sequence ID" value="NZ_JBHMEC010000008.1"/>
</dbReference>
<keyword evidence="3" id="KW-1185">Reference proteome</keyword>
<keyword evidence="2" id="KW-0969">Cilium</keyword>
<accession>A0ABV5HZ71</accession>
<comment type="caution">
    <text evidence="2">The sequence shown here is derived from an EMBL/GenBank/DDBJ whole genome shotgun (WGS) entry which is preliminary data.</text>
</comment>
<evidence type="ECO:0000313" key="2">
    <source>
        <dbReference type="EMBL" id="MFB9149156.1"/>
    </source>
</evidence>
<evidence type="ECO:0000313" key="3">
    <source>
        <dbReference type="Proteomes" id="UP001589670"/>
    </source>
</evidence>
<protein>
    <submittedName>
        <fullName evidence="2">Flagellin</fullName>
    </submittedName>
</protein>
<sequence>MALQSIGDLARSFVLRQQGAHLTRETDRLTREVSTGRATDTARHLSGNLLPLADIERALTLADAHREVARIAAVDAGIMQTALGRVEESGRALAVAALATGSAGGAMQPGVIAEAARNALSSMIGALGTGSAGRVLFGGEVTDRAPLADADTLLQELRTVLTAAPDASALRGALDSFFDAADGGFATGIYRGGQGSAAGHALGAGETVALSIRADDAALRGQIKQAAMLSLIDDPALALDPEDRAALARELGTGLLAGQDGVARLRGQLGFAEERIAQAVARIDAETTGLRVARNDLVSVDIFESAAALEQVQTQLETLYTITARTARLNLANFLS</sequence>
<feature type="domain" description="Flagellin C-terminal" evidence="1">
    <location>
        <begin position="262"/>
        <end position="335"/>
    </location>
</feature>
<reference evidence="2 3" key="1">
    <citation type="submission" date="2024-09" db="EMBL/GenBank/DDBJ databases">
        <authorList>
            <person name="Sun Q."/>
            <person name="Mori K."/>
        </authorList>
    </citation>
    <scope>NUCLEOTIDE SEQUENCE [LARGE SCALE GENOMIC DNA]</scope>
    <source>
        <strain evidence="2 3">CECT 9424</strain>
    </source>
</reference>
<dbReference type="Proteomes" id="UP001589670">
    <property type="component" value="Unassembled WGS sequence"/>
</dbReference>
<organism evidence="2 3">
    <name type="scientific">Roseovarius ramblicola</name>
    <dbReference type="NCBI Taxonomy" id="2022336"/>
    <lineage>
        <taxon>Bacteria</taxon>
        <taxon>Pseudomonadati</taxon>
        <taxon>Pseudomonadota</taxon>
        <taxon>Alphaproteobacteria</taxon>
        <taxon>Rhodobacterales</taxon>
        <taxon>Roseobacteraceae</taxon>
        <taxon>Roseovarius</taxon>
    </lineage>
</organism>
<keyword evidence="2" id="KW-0282">Flagellum</keyword>
<dbReference type="EMBL" id="JBHMEC010000008">
    <property type="protein sequence ID" value="MFB9149156.1"/>
    <property type="molecule type" value="Genomic_DNA"/>
</dbReference>
<dbReference type="Pfam" id="PF00700">
    <property type="entry name" value="Flagellin_C"/>
    <property type="match status" value="1"/>
</dbReference>
<evidence type="ECO:0000259" key="1">
    <source>
        <dbReference type="Pfam" id="PF00700"/>
    </source>
</evidence>
<dbReference type="SUPFAM" id="SSF64518">
    <property type="entry name" value="Phase 1 flagellin"/>
    <property type="match status" value="1"/>
</dbReference>
<dbReference type="InterPro" id="IPR046358">
    <property type="entry name" value="Flagellin_C"/>
</dbReference>